<evidence type="ECO:0000256" key="3">
    <source>
        <dbReference type="SAM" id="Coils"/>
    </source>
</evidence>
<evidence type="ECO:0000256" key="2">
    <source>
        <dbReference type="ARBA" id="ARBA00009477"/>
    </source>
</evidence>
<reference evidence="10" key="1">
    <citation type="submission" date="2020-05" db="EMBL/GenBank/DDBJ databases">
        <title>Frigoriglobus tundricola gen. nov., sp. nov., a psychrotolerant cellulolytic planctomycete of the family Gemmataceae with two divergent copies of 16S rRNA gene.</title>
        <authorList>
            <person name="Kulichevskaya I.S."/>
            <person name="Ivanova A.A."/>
            <person name="Naumoff D.G."/>
            <person name="Beletsky A.V."/>
            <person name="Rijpstra W.I.C."/>
            <person name="Sinninghe Damste J.S."/>
            <person name="Mardanov A.V."/>
            <person name="Ravin N.V."/>
            <person name="Dedysh S.N."/>
        </authorList>
    </citation>
    <scope>NUCLEOTIDE SEQUENCE [LARGE SCALE GENOMIC DNA]</scope>
    <source>
        <strain evidence="10">PL17</strain>
    </source>
</reference>
<dbReference type="EMBL" id="CP053452">
    <property type="protein sequence ID" value="QJW98119.1"/>
    <property type="molecule type" value="Genomic_DNA"/>
</dbReference>
<dbReference type="Gene3D" id="1.10.287.470">
    <property type="entry name" value="Helix hairpin bin"/>
    <property type="match status" value="1"/>
</dbReference>
<dbReference type="PROSITE" id="PS51257">
    <property type="entry name" value="PROKAR_LIPOPROTEIN"/>
    <property type="match status" value="1"/>
</dbReference>
<dbReference type="PANTHER" id="PTHR30158:SF24">
    <property type="entry name" value="HLYD FAMILY SECRETION PROTEIN"/>
    <property type="match status" value="1"/>
</dbReference>
<feature type="domain" description="Multidrug resistance protein MdtA-like alpha-helical hairpin" evidence="5">
    <location>
        <begin position="101"/>
        <end position="169"/>
    </location>
</feature>
<dbReference type="GO" id="GO:0030313">
    <property type="term" value="C:cell envelope"/>
    <property type="evidence" value="ECO:0007669"/>
    <property type="project" value="UniProtKB-SubCell"/>
</dbReference>
<feature type="domain" description="Multidrug resistance protein MdtA-like barrel-sandwich hybrid" evidence="6">
    <location>
        <begin position="61"/>
        <end position="198"/>
    </location>
</feature>
<name>A0A6M5YVZ7_9BACT</name>
<evidence type="ECO:0000256" key="1">
    <source>
        <dbReference type="ARBA" id="ARBA00004196"/>
    </source>
</evidence>
<sequence>MSLRAAFAIGLVTAAAALAGCARKAPEPVPTKPPPVVVDHPVAQKVNDYEDFAGRTEAFKVVELKSRVTGYLKKIHFKDGQDVEEGKQLFDIDNRTYKAELDRANAALVKAEKHLITMRANYRRSKEQHDKGVIGTEEFDNVTGLKLEAEADIDTAQAAVELAATNLRFCHITAPFDGRLSKRLVDEENLIKADETSLTTIVKLDEVYATFDMDERTVIRVRRLIQKGEVTSSRVQPLMVQLALADDDDFSLSGLVTFVDSQIDPGTGTLRVRATVHNPRLNRPPGYLLSPGQFVRVRVPIGPARDAVLVPEKALGSDQGQRFLFVVNAENKVERRNVRVGQQYGTMRVIEGGAVTPTDRVIVDGLLRVRPAVEVNPTLVPPASKAPIKTDLAVFAVAPEPHAKQ</sequence>
<dbReference type="KEGG" id="ftj:FTUN_5699"/>
<gene>
    <name evidence="9" type="ORF">FTUN_5699</name>
</gene>
<comment type="similarity">
    <text evidence="2">Belongs to the membrane fusion protein (MFP) (TC 8.A.1) family.</text>
</comment>
<dbReference type="Gene3D" id="2.40.50.100">
    <property type="match status" value="1"/>
</dbReference>
<dbReference type="Pfam" id="PF25967">
    <property type="entry name" value="RND-MFP_C"/>
    <property type="match status" value="1"/>
</dbReference>
<dbReference type="GO" id="GO:0005886">
    <property type="term" value="C:plasma membrane"/>
    <property type="evidence" value="ECO:0007669"/>
    <property type="project" value="TreeGrafter"/>
</dbReference>
<dbReference type="Pfam" id="PF25917">
    <property type="entry name" value="BSH_RND"/>
    <property type="match status" value="1"/>
</dbReference>
<dbReference type="InterPro" id="IPR006143">
    <property type="entry name" value="RND_pump_MFP"/>
</dbReference>
<dbReference type="RefSeq" id="WP_171473362.1">
    <property type="nucleotide sequence ID" value="NZ_CP053452.2"/>
</dbReference>
<evidence type="ECO:0000259" key="5">
    <source>
        <dbReference type="Pfam" id="PF25876"/>
    </source>
</evidence>
<feature type="chain" id="PRO_5026796207" evidence="4">
    <location>
        <begin position="20"/>
        <end position="405"/>
    </location>
</feature>
<dbReference type="Proteomes" id="UP000503447">
    <property type="component" value="Chromosome"/>
</dbReference>
<feature type="domain" description="Multidrug resistance protein MdtA-like beta-barrel" evidence="7">
    <location>
        <begin position="208"/>
        <end position="300"/>
    </location>
</feature>
<proteinExistence type="inferred from homology"/>
<keyword evidence="3" id="KW-0175">Coiled coil</keyword>
<keyword evidence="10" id="KW-1185">Reference proteome</keyword>
<evidence type="ECO:0000259" key="7">
    <source>
        <dbReference type="Pfam" id="PF25944"/>
    </source>
</evidence>
<dbReference type="InterPro" id="IPR058625">
    <property type="entry name" value="MdtA-like_BSH"/>
</dbReference>
<dbReference type="InterPro" id="IPR058627">
    <property type="entry name" value="MdtA-like_C"/>
</dbReference>
<evidence type="ECO:0000259" key="8">
    <source>
        <dbReference type="Pfam" id="PF25967"/>
    </source>
</evidence>
<feature type="coiled-coil region" evidence="3">
    <location>
        <begin position="94"/>
        <end position="121"/>
    </location>
</feature>
<dbReference type="Pfam" id="PF25876">
    <property type="entry name" value="HH_MFP_RND"/>
    <property type="match status" value="1"/>
</dbReference>
<dbReference type="Gene3D" id="2.40.420.20">
    <property type="match status" value="1"/>
</dbReference>
<dbReference type="InterPro" id="IPR058624">
    <property type="entry name" value="MdtA-like_HH"/>
</dbReference>
<evidence type="ECO:0000259" key="6">
    <source>
        <dbReference type="Pfam" id="PF25917"/>
    </source>
</evidence>
<dbReference type="GO" id="GO:0022857">
    <property type="term" value="F:transmembrane transporter activity"/>
    <property type="evidence" value="ECO:0007669"/>
    <property type="project" value="InterPro"/>
</dbReference>
<dbReference type="SUPFAM" id="SSF111369">
    <property type="entry name" value="HlyD-like secretion proteins"/>
    <property type="match status" value="1"/>
</dbReference>
<accession>A0A6M5YVZ7</accession>
<dbReference type="GO" id="GO:0046677">
    <property type="term" value="P:response to antibiotic"/>
    <property type="evidence" value="ECO:0007669"/>
    <property type="project" value="TreeGrafter"/>
</dbReference>
<dbReference type="NCBIfam" id="TIGR01730">
    <property type="entry name" value="RND_mfp"/>
    <property type="match status" value="1"/>
</dbReference>
<evidence type="ECO:0000256" key="4">
    <source>
        <dbReference type="SAM" id="SignalP"/>
    </source>
</evidence>
<dbReference type="Gene3D" id="2.40.30.170">
    <property type="match status" value="1"/>
</dbReference>
<feature type="signal peptide" evidence="4">
    <location>
        <begin position="1"/>
        <end position="19"/>
    </location>
</feature>
<comment type="subcellular location">
    <subcellularLocation>
        <location evidence="1">Cell envelope</location>
    </subcellularLocation>
</comment>
<dbReference type="AlphaFoldDB" id="A0A6M5YVZ7"/>
<dbReference type="FunFam" id="2.40.420.20:FF:000001">
    <property type="entry name" value="Efflux RND transporter periplasmic adaptor subunit"/>
    <property type="match status" value="1"/>
</dbReference>
<feature type="domain" description="Multidrug resistance protein MdtA-like C-terminal permuted SH3" evidence="8">
    <location>
        <begin position="306"/>
        <end position="366"/>
    </location>
</feature>
<evidence type="ECO:0000313" key="10">
    <source>
        <dbReference type="Proteomes" id="UP000503447"/>
    </source>
</evidence>
<organism evidence="9 10">
    <name type="scientific">Frigoriglobus tundricola</name>
    <dbReference type="NCBI Taxonomy" id="2774151"/>
    <lineage>
        <taxon>Bacteria</taxon>
        <taxon>Pseudomonadati</taxon>
        <taxon>Planctomycetota</taxon>
        <taxon>Planctomycetia</taxon>
        <taxon>Gemmatales</taxon>
        <taxon>Gemmataceae</taxon>
        <taxon>Frigoriglobus</taxon>
    </lineage>
</organism>
<evidence type="ECO:0000313" key="9">
    <source>
        <dbReference type="EMBL" id="QJW98119.1"/>
    </source>
</evidence>
<dbReference type="InterPro" id="IPR058626">
    <property type="entry name" value="MdtA-like_b-barrel"/>
</dbReference>
<dbReference type="PANTHER" id="PTHR30158">
    <property type="entry name" value="ACRA/E-RELATED COMPONENT OF DRUG EFFLUX TRANSPORTER"/>
    <property type="match status" value="1"/>
</dbReference>
<keyword evidence="4" id="KW-0732">Signal</keyword>
<protein>
    <submittedName>
        <fullName evidence="9">RND efflux system, membrane fusion protein</fullName>
    </submittedName>
</protein>
<dbReference type="Pfam" id="PF25944">
    <property type="entry name" value="Beta-barrel_RND"/>
    <property type="match status" value="1"/>
</dbReference>